<protein>
    <submittedName>
        <fullName evidence="1">Uncharacterized protein</fullName>
    </submittedName>
</protein>
<gene>
    <name evidence="1" type="ORF">LCGC14_2681120</name>
</gene>
<dbReference type="AlphaFoldDB" id="A0A0F8ZLD0"/>
<dbReference type="EMBL" id="LAZR01047269">
    <property type="protein sequence ID" value="KKK94612.1"/>
    <property type="molecule type" value="Genomic_DNA"/>
</dbReference>
<sequence>MTEKECKMKVLQCRRSMKGFKLRRKPPCHTQHPIIYNRWNNEKKFNWKDYKLRLPIRHNKDG</sequence>
<name>A0A0F8ZLD0_9ZZZZ</name>
<accession>A0A0F8ZLD0</accession>
<proteinExistence type="predicted"/>
<organism evidence="1">
    <name type="scientific">marine sediment metagenome</name>
    <dbReference type="NCBI Taxonomy" id="412755"/>
    <lineage>
        <taxon>unclassified sequences</taxon>
        <taxon>metagenomes</taxon>
        <taxon>ecological metagenomes</taxon>
    </lineage>
</organism>
<evidence type="ECO:0000313" key="1">
    <source>
        <dbReference type="EMBL" id="KKK94612.1"/>
    </source>
</evidence>
<reference evidence="1" key="1">
    <citation type="journal article" date="2015" name="Nature">
        <title>Complex archaea that bridge the gap between prokaryotes and eukaryotes.</title>
        <authorList>
            <person name="Spang A."/>
            <person name="Saw J.H."/>
            <person name="Jorgensen S.L."/>
            <person name="Zaremba-Niedzwiedzka K."/>
            <person name="Martijn J."/>
            <person name="Lind A.E."/>
            <person name="van Eijk R."/>
            <person name="Schleper C."/>
            <person name="Guy L."/>
            <person name="Ettema T.J."/>
        </authorList>
    </citation>
    <scope>NUCLEOTIDE SEQUENCE</scope>
</reference>
<comment type="caution">
    <text evidence="1">The sequence shown here is derived from an EMBL/GenBank/DDBJ whole genome shotgun (WGS) entry which is preliminary data.</text>
</comment>